<protein>
    <recommendedName>
        <fullName evidence="3">Mitochondrial transcription rescue factor 1 C-terminal domain-containing protein</fullName>
    </recommendedName>
</protein>
<dbReference type="VEuPathDB" id="VectorBase:ASTEI03522"/>
<organism evidence="4 5">
    <name type="scientific">Anopheles stephensi</name>
    <name type="common">Indo-Pakistan malaria mosquito</name>
    <dbReference type="NCBI Taxonomy" id="30069"/>
    <lineage>
        <taxon>Eukaryota</taxon>
        <taxon>Metazoa</taxon>
        <taxon>Ecdysozoa</taxon>
        <taxon>Arthropoda</taxon>
        <taxon>Hexapoda</taxon>
        <taxon>Insecta</taxon>
        <taxon>Pterygota</taxon>
        <taxon>Neoptera</taxon>
        <taxon>Endopterygota</taxon>
        <taxon>Diptera</taxon>
        <taxon>Nematocera</taxon>
        <taxon>Culicoidea</taxon>
        <taxon>Culicidae</taxon>
        <taxon>Anophelinae</taxon>
        <taxon>Anopheles</taxon>
    </lineage>
</organism>
<feature type="compositionally biased region" description="Low complexity" evidence="2">
    <location>
        <begin position="342"/>
        <end position="353"/>
    </location>
</feature>
<feature type="region of interest" description="Disordered" evidence="2">
    <location>
        <begin position="340"/>
        <end position="399"/>
    </location>
</feature>
<sequence length="421" mass="45328">MSIILRYIGRVVHKSDIRASLCALRPISFHQQLSPHNQLHTAGRASLPAVVVHQQQLSALHNHQPVRLKSKKSGKQAARPADDDLEDEPAQDDGTDEYEELLGDKHNRTVRVTVNSMRADLLLKAGLGIARNKVEALFYDSKIRVNGKRLLKKSAQLEVEDEIDVVRGPSPSNPDHLIVSRVEIVSVTPRTENLAVTLRRHKSLIIENYKDHGAYSEGQDKQTGGWHSVQLGSVVVDGGGGGDCVAGVVDDGGGHGIDVVVGSVSPPVGPGVFSPSKLHSRCHRCTVMQACSRTLNSNPFGQVWPTGAIPPAACGMHCRNRDGSSIGHRRRKSAAVLHRTVGHGSSGSTVGKSPHGSSQSSGRVHIWRAKWNSRRPVQGWRTSSHGAPVGSQRTKKFGSSNGHIVARSCSVMQLGITQSTG</sequence>
<evidence type="ECO:0000313" key="4">
    <source>
        <dbReference type="EnsemblMetazoa" id="ASTEI03522-PA"/>
    </source>
</evidence>
<evidence type="ECO:0000256" key="2">
    <source>
        <dbReference type="SAM" id="MobiDB-lite"/>
    </source>
</evidence>
<proteinExistence type="predicted"/>
<dbReference type="AlphaFoldDB" id="A0A182Y4Y6"/>
<feature type="compositionally biased region" description="Basic residues" evidence="2">
    <location>
        <begin position="64"/>
        <end position="74"/>
    </location>
</feature>
<feature type="domain" description="Mitochondrial transcription rescue factor 1 C-terminal" evidence="3">
    <location>
        <begin position="111"/>
        <end position="206"/>
    </location>
</feature>
<evidence type="ECO:0000259" key="3">
    <source>
        <dbReference type="Pfam" id="PF25818"/>
    </source>
</evidence>
<name>A0A182Y4Y6_ANOST</name>
<dbReference type="GO" id="GO:1903108">
    <property type="term" value="P:regulation of mitochondrial transcription"/>
    <property type="evidence" value="ECO:0007669"/>
    <property type="project" value="TreeGrafter"/>
</dbReference>
<keyword evidence="1" id="KW-0694">RNA-binding</keyword>
<dbReference type="PANTHER" id="PTHR13633:SF3">
    <property type="entry name" value="MITOCHONDRIAL TRANSCRIPTION RESCUE FACTOR 1"/>
    <property type="match status" value="1"/>
</dbReference>
<dbReference type="VEuPathDB" id="VectorBase:ASTE000317"/>
<dbReference type="PROSITE" id="PS50889">
    <property type="entry name" value="S4"/>
    <property type="match status" value="1"/>
</dbReference>
<dbReference type="EnsemblMetazoa" id="ASTEI03522-RA">
    <property type="protein sequence ID" value="ASTEI03522-PA"/>
    <property type="gene ID" value="ASTEI03522"/>
</dbReference>
<reference evidence="5" key="1">
    <citation type="journal article" date="2014" name="Genome Biol.">
        <title>Genome analysis of a major urban malaria vector mosquito, Anopheles stephensi.</title>
        <authorList>
            <person name="Jiang X."/>
            <person name="Peery A."/>
            <person name="Hall A.B."/>
            <person name="Sharma A."/>
            <person name="Chen X.G."/>
            <person name="Waterhouse R.M."/>
            <person name="Komissarov A."/>
            <person name="Riehle M.M."/>
            <person name="Shouche Y."/>
            <person name="Sharakhova M.V."/>
            <person name="Lawson D."/>
            <person name="Pakpour N."/>
            <person name="Arensburger P."/>
            <person name="Davidson V.L."/>
            <person name="Eiglmeier K."/>
            <person name="Emrich S."/>
            <person name="George P."/>
            <person name="Kennedy R.C."/>
            <person name="Mane S.P."/>
            <person name="Maslen G."/>
            <person name="Oringanje C."/>
            <person name="Qi Y."/>
            <person name="Settlage R."/>
            <person name="Tojo M."/>
            <person name="Tubio J.M."/>
            <person name="Unger M.F."/>
            <person name="Wang B."/>
            <person name="Vernick K.D."/>
            <person name="Ribeiro J.M."/>
            <person name="James A.A."/>
            <person name="Michel K."/>
            <person name="Riehle M.A."/>
            <person name="Luckhart S."/>
            <person name="Sharakhov I.V."/>
            <person name="Tu Z."/>
        </authorList>
    </citation>
    <scope>NUCLEOTIDE SEQUENCE [LARGE SCALE GENOMIC DNA]</scope>
    <source>
        <strain evidence="5">Indian</strain>
    </source>
</reference>
<dbReference type="SUPFAM" id="SSF55174">
    <property type="entry name" value="Alpha-L RNA-binding motif"/>
    <property type="match status" value="1"/>
</dbReference>
<dbReference type="STRING" id="30069.A0A182Y4Y6"/>
<feature type="compositionally biased region" description="Acidic residues" evidence="2">
    <location>
        <begin position="83"/>
        <end position="96"/>
    </location>
</feature>
<dbReference type="GO" id="GO:0003723">
    <property type="term" value="F:RNA binding"/>
    <property type="evidence" value="ECO:0007669"/>
    <property type="project" value="UniProtKB-KW"/>
</dbReference>
<dbReference type="PANTHER" id="PTHR13633">
    <property type="entry name" value="MITOCHONDRIAL TRANSCRIPTION RESCUE FACTOR 1"/>
    <property type="match status" value="1"/>
</dbReference>
<dbReference type="InterPro" id="IPR057896">
    <property type="entry name" value="MTRES1_C"/>
</dbReference>
<accession>A0A182Y4Y6</accession>
<reference evidence="4" key="2">
    <citation type="submission" date="2020-05" db="UniProtKB">
        <authorList>
            <consortium name="EnsemblMetazoa"/>
        </authorList>
    </citation>
    <scope>IDENTIFICATION</scope>
    <source>
        <strain evidence="4">Indian</strain>
    </source>
</reference>
<evidence type="ECO:0000256" key="1">
    <source>
        <dbReference type="PROSITE-ProRule" id="PRU00182"/>
    </source>
</evidence>
<dbReference type="GO" id="GO:0005739">
    <property type="term" value="C:mitochondrion"/>
    <property type="evidence" value="ECO:0007669"/>
    <property type="project" value="TreeGrafter"/>
</dbReference>
<dbReference type="Pfam" id="PF25818">
    <property type="entry name" value="MTRES1_C"/>
    <property type="match status" value="1"/>
</dbReference>
<dbReference type="VEuPathDB" id="VectorBase:ASTEI20_032896"/>
<keyword evidence="5" id="KW-1185">Reference proteome</keyword>
<feature type="region of interest" description="Disordered" evidence="2">
    <location>
        <begin position="61"/>
        <end position="96"/>
    </location>
</feature>
<dbReference type="CDD" id="cd00165">
    <property type="entry name" value="S4"/>
    <property type="match status" value="1"/>
</dbReference>
<dbReference type="Proteomes" id="UP000076408">
    <property type="component" value="Unassembled WGS sequence"/>
</dbReference>
<evidence type="ECO:0000313" key="5">
    <source>
        <dbReference type="Proteomes" id="UP000076408"/>
    </source>
</evidence>